<dbReference type="Proteomes" id="UP001221142">
    <property type="component" value="Unassembled WGS sequence"/>
</dbReference>
<gene>
    <name evidence="1" type="ORF">FB45DRAFT_1036809</name>
</gene>
<dbReference type="EMBL" id="JARKIF010000030">
    <property type="protein sequence ID" value="KAJ7612587.1"/>
    <property type="molecule type" value="Genomic_DNA"/>
</dbReference>
<organism evidence="1 2">
    <name type="scientific">Roridomyces roridus</name>
    <dbReference type="NCBI Taxonomy" id="1738132"/>
    <lineage>
        <taxon>Eukaryota</taxon>
        <taxon>Fungi</taxon>
        <taxon>Dikarya</taxon>
        <taxon>Basidiomycota</taxon>
        <taxon>Agaricomycotina</taxon>
        <taxon>Agaricomycetes</taxon>
        <taxon>Agaricomycetidae</taxon>
        <taxon>Agaricales</taxon>
        <taxon>Marasmiineae</taxon>
        <taxon>Mycenaceae</taxon>
        <taxon>Roridomyces</taxon>
    </lineage>
</organism>
<protein>
    <submittedName>
        <fullName evidence="1">Uncharacterized protein</fullName>
    </submittedName>
</protein>
<accession>A0AAD7B767</accession>
<proteinExistence type="predicted"/>
<comment type="caution">
    <text evidence="1">The sequence shown here is derived from an EMBL/GenBank/DDBJ whole genome shotgun (WGS) entry which is preliminary data.</text>
</comment>
<evidence type="ECO:0000313" key="1">
    <source>
        <dbReference type="EMBL" id="KAJ7612587.1"/>
    </source>
</evidence>
<dbReference type="AlphaFoldDB" id="A0AAD7B767"/>
<reference evidence="1" key="1">
    <citation type="submission" date="2023-03" db="EMBL/GenBank/DDBJ databases">
        <title>Massive genome expansion in bonnet fungi (Mycena s.s.) driven by repeated elements and novel gene families across ecological guilds.</title>
        <authorList>
            <consortium name="Lawrence Berkeley National Laboratory"/>
            <person name="Harder C.B."/>
            <person name="Miyauchi S."/>
            <person name="Viragh M."/>
            <person name="Kuo A."/>
            <person name="Thoen E."/>
            <person name="Andreopoulos B."/>
            <person name="Lu D."/>
            <person name="Skrede I."/>
            <person name="Drula E."/>
            <person name="Henrissat B."/>
            <person name="Morin E."/>
            <person name="Kohler A."/>
            <person name="Barry K."/>
            <person name="LaButti K."/>
            <person name="Morin E."/>
            <person name="Salamov A."/>
            <person name="Lipzen A."/>
            <person name="Mereny Z."/>
            <person name="Hegedus B."/>
            <person name="Baldrian P."/>
            <person name="Stursova M."/>
            <person name="Weitz H."/>
            <person name="Taylor A."/>
            <person name="Grigoriev I.V."/>
            <person name="Nagy L.G."/>
            <person name="Martin F."/>
            <person name="Kauserud H."/>
        </authorList>
    </citation>
    <scope>NUCLEOTIDE SEQUENCE</scope>
    <source>
        <strain evidence="1">9284</strain>
    </source>
</reference>
<name>A0AAD7B767_9AGAR</name>
<evidence type="ECO:0000313" key="2">
    <source>
        <dbReference type="Proteomes" id="UP001221142"/>
    </source>
</evidence>
<sequence length="104" mass="11584">MAISDLPVLDEDGISLPSLQNLYLNTAELTPCAPLESLKQLDVEASPITEVDVKSVARYLAHLFPRLKMLETLVDSLEGETDREEELIPELWSTTLVGSGWRVF</sequence>
<keyword evidence="2" id="KW-1185">Reference proteome</keyword>